<reference evidence="7 8" key="1">
    <citation type="submission" date="2024-02" db="EMBL/GenBank/DDBJ databases">
        <title>Chromosome-scale genome assembly of the rough periwinkle Littorina saxatilis.</title>
        <authorList>
            <person name="De Jode A."/>
            <person name="Faria R."/>
            <person name="Formenti G."/>
            <person name="Sims Y."/>
            <person name="Smith T.P."/>
            <person name="Tracey A."/>
            <person name="Wood J.M.D."/>
            <person name="Zagrodzka Z.B."/>
            <person name="Johannesson K."/>
            <person name="Butlin R.K."/>
            <person name="Leder E.H."/>
        </authorList>
    </citation>
    <scope>NUCLEOTIDE SEQUENCE [LARGE SCALE GENOMIC DNA]</scope>
    <source>
        <strain evidence="7">Snail1</strain>
        <tissue evidence="7">Muscle</tissue>
    </source>
</reference>
<evidence type="ECO:0000256" key="5">
    <source>
        <dbReference type="SAM" id="MobiDB-lite"/>
    </source>
</evidence>
<feature type="transmembrane region" description="Helical" evidence="6">
    <location>
        <begin position="630"/>
        <end position="650"/>
    </location>
</feature>
<evidence type="ECO:0000313" key="7">
    <source>
        <dbReference type="EMBL" id="KAK7098552.1"/>
    </source>
</evidence>
<feature type="transmembrane region" description="Helical" evidence="6">
    <location>
        <begin position="602"/>
        <end position="624"/>
    </location>
</feature>
<feature type="region of interest" description="Disordered" evidence="5">
    <location>
        <begin position="50"/>
        <end position="76"/>
    </location>
</feature>
<feature type="compositionally biased region" description="Polar residues" evidence="5">
    <location>
        <begin position="416"/>
        <end position="444"/>
    </location>
</feature>
<dbReference type="InterPro" id="IPR036259">
    <property type="entry name" value="MFS_trans_sf"/>
</dbReference>
<dbReference type="Pfam" id="PF07690">
    <property type="entry name" value="MFS_1"/>
    <property type="match status" value="1"/>
</dbReference>
<dbReference type="SUPFAM" id="SSF103473">
    <property type="entry name" value="MFS general substrate transporter"/>
    <property type="match status" value="1"/>
</dbReference>
<keyword evidence="8" id="KW-1185">Reference proteome</keyword>
<feature type="region of interest" description="Disordered" evidence="5">
    <location>
        <begin position="382"/>
        <end position="481"/>
    </location>
</feature>
<evidence type="ECO:0000313" key="8">
    <source>
        <dbReference type="Proteomes" id="UP001374579"/>
    </source>
</evidence>
<keyword evidence="3 6" id="KW-1133">Transmembrane helix</keyword>
<feature type="compositionally biased region" description="Low complexity" evidence="5">
    <location>
        <begin position="400"/>
        <end position="409"/>
    </location>
</feature>
<proteinExistence type="predicted"/>
<name>A0AAN9G882_9CAEN</name>
<gene>
    <name evidence="7" type="ORF">V1264_002820</name>
</gene>
<dbReference type="GO" id="GO:0016020">
    <property type="term" value="C:membrane"/>
    <property type="evidence" value="ECO:0007669"/>
    <property type="project" value="UniProtKB-SubCell"/>
</dbReference>
<dbReference type="GO" id="GO:0022857">
    <property type="term" value="F:transmembrane transporter activity"/>
    <property type="evidence" value="ECO:0007669"/>
    <property type="project" value="InterPro"/>
</dbReference>
<evidence type="ECO:0000256" key="2">
    <source>
        <dbReference type="ARBA" id="ARBA00022692"/>
    </source>
</evidence>
<evidence type="ECO:0000256" key="3">
    <source>
        <dbReference type="ARBA" id="ARBA00022989"/>
    </source>
</evidence>
<evidence type="ECO:0000256" key="1">
    <source>
        <dbReference type="ARBA" id="ARBA00004141"/>
    </source>
</evidence>
<dbReference type="EMBL" id="JBAMIC010000012">
    <property type="protein sequence ID" value="KAK7098552.1"/>
    <property type="molecule type" value="Genomic_DNA"/>
</dbReference>
<accession>A0AAN9G882</accession>
<dbReference type="Proteomes" id="UP001374579">
    <property type="component" value="Unassembled WGS sequence"/>
</dbReference>
<comment type="subcellular location">
    <subcellularLocation>
        <location evidence="1">Membrane</location>
        <topology evidence="1">Multi-pass membrane protein</topology>
    </subcellularLocation>
</comment>
<organism evidence="7 8">
    <name type="scientific">Littorina saxatilis</name>
    <dbReference type="NCBI Taxonomy" id="31220"/>
    <lineage>
        <taxon>Eukaryota</taxon>
        <taxon>Metazoa</taxon>
        <taxon>Spiralia</taxon>
        <taxon>Lophotrochozoa</taxon>
        <taxon>Mollusca</taxon>
        <taxon>Gastropoda</taxon>
        <taxon>Caenogastropoda</taxon>
        <taxon>Littorinimorpha</taxon>
        <taxon>Littorinoidea</taxon>
        <taxon>Littorinidae</taxon>
        <taxon>Littorina</taxon>
    </lineage>
</organism>
<evidence type="ECO:0000256" key="6">
    <source>
        <dbReference type="SAM" id="Phobius"/>
    </source>
</evidence>
<feature type="transmembrane region" description="Helical" evidence="6">
    <location>
        <begin position="277"/>
        <end position="300"/>
    </location>
</feature>
<feature type="transmembrane region" description="Helical" evidence="6">
    <location>
        <begin position="185"/>
        <end position="206"/>
    </location>
</feature>
<feature type="compositionally biased region" description="Polar residues" evidence="5">
    <location>
        <begin position="54"/>
        <end position="68"/>
    </location>
</feature>
<sequence>MLLCSGLHDHGHHDVVKPITPYDDICTTPSHTSSGSASTIMSYKPMTNEERQPLISSGPSVVTASSPESIRDDEATSSASCRQCLTSYVPIEPLLLGYTLSRVFLMGMTTYYLFDQASLKYGDPSMDSLNPCGSTHGHHKDKEKAENVQREFVQLAMISAFSASFTAVIPTMFIGPLTDRVGRRIGFVLPLLGNCARALVFLFVLGTEAPFYVIYIGNVLDGLGGGFGTFLMTSFSAAADVSTPGSQRALRICIIEVVNILGASAGGIAGGRWRKTGYVQPVMCAAAIGVVCLIYALWFWPETRHAPPDNAGLDPSGGTSRVAGAGLRGHEVVAASEQRKSVVTNYGAVEDAGSCGGLAASQATEDDVMGVAGNVGINHGDLVGASHGRSETPNEGDGGLESSESSFEAGARRSFENSGSDTTRYQSLCQMSSGNSYRDSTGNPSRFVGSQRVYRGKTNSSADGPGEEGEVGRGWGGGGSTVPAPTSAPLRSVEAPATCTSPACCSTATLSAARRSWSVYFREGDASHPERRRVLALCFFSFLLTVVVNFSKPSIEESFRMSDLCWNAVKDSEFSSAWLVAHWLCILLVQRVLQRYLHVHDVYLAMIGCVSGIAALFVFCFATLPDISDTAAEALVYASAGCGSLARALIPMLRSMSSSMVNKDEQGALFVSYACVELAGAAVFDMVAGQIFKVTVHVWPGVIFVIWIFFLVAVMALLMKLAAVFNSQEDTDSERGVLHQGIEHRAPRRSLQN</sequence>
<feature type="transmembrane region" description="Helical" evidence="6">
    <location>
        <begin position="698"/>
        <end position="718"/>
    </location>
</feature>
<comment type="caution">
    <text evidence="7">The sequence shown here is derived from an EMBL/GenBank/DDBJ whole genome shotgun (WGS) entry which is preliminary data.</text>
</comment>
<feature type="transmembrane region" description="Helical" evidence="6">
    <location>
        <begin position="534"/>
        <end position="555"/>
    </location>
</feature>
<dbReference type="InterPro" id="IPR011701">
    <property type="entry name" value="MFS"/>
</dbReference>
<dbReference type="PANTHER" id="PTHR23507">
    <property type="entry name" value="ZGC:174356"/>
    <property type="match status" value="1"/>
</dbReference>
<evidence type="ECO:0000256" key="4">
    <source>
        <dbReference type="ARBA" id="ARBA00023136"/>
    </source>
</evidence>
<feature type="transmembrane region" description="Helical" evidence="6">
    <location>
        <begin position="670"/>
        <end position="692"/>
    </location>
</feature>
<keyword evidence="4 6" id="KW-0472">Membrane</keyword>
<dbReference type="Gene3D" id="1.20.1250.20">
    <property type="entry name" value="MFS general substrate transporter like domains"/>
    <property type="match status" value="2"/>
</dbReference>
<dbReference type="PANTHER" id="PTHR23507:SF1">
    <property type="entry name" value="FI18259P1-RELATED"/>
    <property type="match status" value="1"/>
</dbReference>
<keyword evidence="2 6" id="KW-0812">Transmembrane</keyword>
<dbReference type="AlphaFoldDB" id="A0AAN9G882"/>
<protein>
    <recommendedName>
        <fullName evidence="9">Proton-coupled folate transporter</fullName>
    </recommendedName>
</protein>
<evidence type="ECO:0008006" key="9">
    <source>
        <dbReference type="Google" id="ProtNLM"/>
    </source>
</evidence>
<feature type="transmembrane region" description="Helical" evidence="6">
    <location>
        <begin position="249"/>
        <end position="271"/>
    </location>
</feature>
<feature type="transmembrane region" description="Helical" evidence="6">
    <location>
        <begin position="152"/>
        <end position="173"/>
    </location>
</feature>
<feature type="transmembrane region" description="Helical" evidence="6">
    <location>
        <begin position="212"/>
        <end position="237"/>
    </location>
</feature>